<evidence type="ECO:0000259" key="10">
    <source>
        <dbReference type="Pfam" id="PF01975"/>
    </source>
</evidence>
<evidence type="ECO:0000256" key="1">
    <source>
        <dbReference type="ARBA" id="ARBA00000815"/>
    </source>
</evidence>
<dbReference type="GO" id="GO:0008254">
    <property type="term" value="F:3'-nucleotidase activity"/>
    <property type="evidence" value="ECO:0007669"/>
    <property type="project" value="TreeGrafter"/>
</dbReference>
<dbReference type="PANTHER" id="PTHR30457">
    <property type="entry name" value="5'-NUCLEOTIDASE SURE"/>
    <property type="match status" value="1"/>
</dbReference>
<dbReference type="Proteomes" id="UP000077405">
    <property type="component" value="Chromosome"/>
</dbReference>
<comment type="cofactor">
    <cofactor evidence="2">
        <name>Mg(2+)</name>
        <dbReference type="ChEBI" id="CHEBI:18420"/>
    </cofactor>
</comment>
<feature type="binding site" evidence="9">
    <location>
        <position position="103"/>
    </location>
    <ligand>
        <name>a divalent metal cation</name>
        <dbReference type="ChEBI" id="CHEBI:60240"/>
    </ligand>
</feature>
<dbReference type="FunFam" id="3.40.1210.10:FF:000001">
    <property type="entry name" value="5'/3'-nucleotidase SurE"/>
    <property type="match status" value="1"/>
</dbReference>
<dbReference type="KEGG" id="ahu:A6A40_04950"/>
<feature type="binding site" evidence="9">
    <location>
        <position position="19"/>
    </location>
    <ligand>
        <name>a divalent metal cation</name>
        <dbReference type="ChEBI" id="CHEBI:60240"/>
    </ligand>
</feature>
<dbReference type="NCBIfam" id="NF001490">
    <property type="entry name" value="PRK00346.1-4"/>
    <property type="match status" value="1"/>
</dbReference>
<dbReference type="GO" id="GO:0046872">
    <property type="term" value="F:metal ion binding"/>
    <property type="evidence" value="ECO:0007669"/>
    <property type="project" value="UniProtKB-UniRule"/>
</dbReference>
<gene>
    <name evidence="9" type="primary">surE</name>
    <name evidence="11" type="ORF">A6A40_04950</name>
</gene>
<evidence type="ECO:0000256" key="9">
    <source>
        <dbReference type="HAMAP-Rule" id="MF_00060"/>
    </source>
</evidence>
<organism evidence="11 12">
    <name type="scientific">Azospirillum humicireducens</name>
    <dbReference type="NCBI Taxonomy" id="1226968"/>
    <lineage>
        <taxon>Bacteria</taxon>
        <taxon>Pseudomonadati</taxon>
        <taxon>Pseudomonadota</taxon>
        <taxon>Alphaproteobacteria</taxon>
        <taxon>Rhodospirillales</taxon>
        <taxon>Azospirillaceae</taxon>
        <taxon>Azospirillum</taxon>
    </lineage>
</organism>
<feature type="binding site" evidence="9">
    <location>
        <position position="18"/>
    </location>
    <ligand>
        <name>a divalent metal cation</name>
        <dbReference type="ChEBI" id="CHEBI:60240"/>
    </ligand>
</feature>
<dbReference type="PANTHER" id="PTHR30457:SF12">
    <property type="entry name" value="5'_3'-NUCLEOTIDASE SURE"/>
    <property type="match status" value="1"/>
</dbReference>
<evidence type="ECO:0000313" key="12">
    <source>
        <dbReference type="Proteomes" id="UP000077405"/>
    </source>
</evidence>
<reference evidence="11 12" key="1">
    <citation type="journal article" date="2013" name="Int. J. Syst. Evol. Microbiol.">
        <title>Azospirillum humicireducens sp. nov., a nitrogen-fixing bacterium isolated from a microbial fuel cell.</title>
        <authorList>
            <person name="Zhou S."/>
            <person name="Han L."/>
            <person name="Wang Y."/>
            <person name="Yang G."/>
            <person name="Zhuang L."/>
            <person name="Hu P."/>
        </authorList>
    </citation>
    <scope>NUCLEOTIDE SEQUENCE [LARGE SCALE GENOMIC DNA]</scope>
    <source>
        <strain evidence="11 12">SgZ-5</strain>
    </source>
</reference>
<dbReference type="GO" id="GO:0004309">
    <property type="term" value="F:exopolyphosphatase activity"/>
    <property type="evidence" value="ECO:0007669"/>
    <property type="project" value="TreeGrafter"/>
</dbReference>
<comment type="subcellular location">
    <subcellularLocation>
        <location evidence="3 9">Cytoplasm</location>
    </subcellularLocation>
</comment>
<keyword evidence="6 9" id="KW-0479">Metal-binding</keyword>
<evidence type="ECO:0000256" key="4">
    <source>
        <dbReference type="ARBA" id="ARBA00011062"/>
    </source>
</evidence>
<name>A0A160JEQ1_9PROT</name>
<evidence type="ECO:0000256" key="5">
    <source>
        <dbReference type="ARBA" id="ARBA00022490"/>
    </source>
</evidence>
<dbReference type="STRING" id="1226968.A6A40_04950"/>
<dbReference type="InterPro" id="IPR030048">
    <property type="entry name" value="SurE"/>
</dbReference>
<proteinExistence type="inferred from homology"/>
<evidence type="ECO:0000256" key="8">
    <source>
        <dbReference type="ARBA" id="ARBA00022801"/>
    </source>
</evidence>
<keyword evidence="8 9" id="KW-0378">Hydrolase</keyword>
<sequence length="260" mass="28402">MFTLPLDLSRTRILVTNDDGIHAQGLKVLEAIARELSDDVWVVAPEMEQSAASHSLTINRPLRLRKLDERRYTVDGTPTDCVLLAVNQVMKDARPTLVLSGVNQGSNIGEDVTYSGTIAAAMEATLLNVPAIAMSQHYEPGQPIDWSAAAAHGAEVVRKAVTVAWPKNVLLNVNFPARPAAEVTGIQVVRHGKRKIGDELFERVDPRGKPYIWIGTLRGEADVSDDTDIHVVFNGGISVTPIYLDLTHTPTLQTLRQAFV</sequence>
<dbReference type="NCBIfam" id="TIGR00087">
    <property type="entry name" value="surE"/>
    <property type="match status" value="1"/>
</dbReference>
<dbReference type="EMBL" id="CP015285">
    <property type="protein sequence ID" value="ANC91305.1"/>
    <property type="molecule type" value="Genomic_DNA"/>
</dbReference>
<comment type="cofactor">
    <cofactor evidence="9">
        <name>a divalent metal cation</name>
        <dbReference type="ChEBI" id="CHEBI:60240"/>
    </cofactor>
    <text evidence="9">Binds 1 divalent metal cation per subunit.</text>
</comment>
<dbReference type="GO" id="GO:0008253">
    <property type="term" value="F:5'-nucleotidase activity"/>
    <property type="evidence" value="ECO:0007669"/>
    <property type="project" value="UniProtKB-UniRule"/>
</dbReference>
<feature type="binding site" evidence="9">
    <location>
        <position position="50"/>
    </location>
    <ligand>
        <name>a divalent metal cation</name>
        <dbReference type="ChEBI" id="CHEBI:60240"/>
    </ligand>
</feature>
<evidence type="ECO:0000256" key="7">
    <source>
        <dbReference type="ARBA" id="ARBA00022741"/>
    </source>
</evidence>
<comment type="function">
    <text evidence="9">Nucleotidase that shows phosphatase activity on nucleoside 5'-monophosphates.</text>
</comment>
<dbReference type="Pfam" id="PF01975">
    <property type="entry name" value="SurE"/>
    <property type="match status" value="1"/>
</dbReference>
<keyword evidence="7 9" id="KW-0547">Nucleotide-binding</keyword>
<dbReference type="GO" id="GO:0000166">
    <property type="term" value="F:nucleotide binding"/>
    <property type="evidence" value="ECO:0007669"/>
    <property type="project" value="UniProtKB-KW"/>
</dbReference>
<comment type="catalytic activity">
    <reaction evidence="1 9">
        <text>a ribonucleoside 5'-phosphate + H2O = a ribonucleoside + phosphate</text>
        <dbReference type="Rhea" id="RHEA:12484"/>
        <dbReference type="ChEBI" id="CHEBI:15377"/>
        <dbReference type="ChEBI" id="CHEBI:18254"/>
        <dbReference type="ChEBI" id="CHEBI:43474"/>
        <dbReference type="ChEBI" id="CHEBI:58043"/>
        <dbReference type="EC" id="3.1.3.5"/>
    </reaction>
</comment>
<dbReference type="AlphaFoldDB" id="A0A160JEQ1"/>
<evidence type="ECO:0000313" key="11">
    <source>
        <dbReference type="EMBL" id="ANC91305.1"/>
    </source>
</evidence>
<feature type="domain" description="Survival protein SurE-like phosphatase/nucleotidase" evidence="10">
    <location>
        <begin position="13"/>
        <end position="196"/>
    </location>
</feature>
<dbReference type="InterPro" id="IPR002828">
    <property type="entry name" value="SurE-like_Pase/nucleotidase"/>
</dbReference>
<dbReference type="InterPro" id="IPR036523">
    <property type="entry name" value="SurE-like_sf"/>
</dbReference>
<evidence type="ECO:0000256" key="3">
    <source>
        <dbReference type="ARBA" id="ARBA00004496"/>
    </source>
</evidence>
<dbReference type="EC" id="3.1.3.5" evidence="9"/>
<keyword evidence="12" id="KW-1185">Reference proteome</keyword>
<dbReference type="RefSeq" id="WP_063634406.1">
    <property type="nucleotide sequence ID" value="NZ_CP015285.1"/>
</dbReference>
<evidence type="ECO:0000256" key="2">
    <source>
        <dbReference type="ARBA" id="ARBA00001946"/>
    </source>
</evidence>
<comment type="similarity">
    <text evidence="4 9">Belongs to the SurE nucleotidase family.</text>
</comment>
<dbReference type="Gene3D" id="3.40.1210.10">
    <property type="entry name" value="Survival protein SurE-like phosphatase/nucleotidase"/>
    <property type="match status" value="1"/>
</dbReference>
<dbReference type="GO" id="GO:0005737">
    <property type="term" value="C:cytoplasm"/>
    <property type="evidence" value="ECO:0007669"/>
    <property type="project" value="UniProtKB-SubCell"/>
</dbReference>
<dbReference type="SUPFAM" id="SSF64167">
    <property type="entry name" value="SurE-like"/>
    <property type="match status" value="1"/>
</dbReference>
<dbReference type="OrthoDB" id="9780815at2"/>
<keyword evidence="5 9" id="KW-0963">Cytoplasm</keyword>
<dbReference type="HAMAP" id="MF_00060">
    <property type="entry name" value="SurE"/>
    <property type="match status" value="1"/>
</dbReference>
<accession>A0A160JEQ1</accession>
<protein>
    <recommendedName>
        <fullName evidence="9">5'-nucleotidase SurE</fullName>
        <ecNumber evidence="9">3.1.3.5</ecNumber>
    </recommendedName>
    <alternativeName>
        <fullName evidence="9">Nucleoside 5'-monophosphate phosphohydrolase</fullName>
    </alternativeName>
</protein>
<evidence type="ECO:0000256" key="6">
    <source>
        <dbReference type="ARBA" id="ARBA00022723"/>
    </source>
</evidence>